<dbReference type="FunFam" id="3.40.640.10:FF:000054">
    <property type="entry name" value="Serine--glyoxylate aminotransferase"/>
    <property type="match status" value="1"/>
</dbReference>
<accession>A0A3D4VEM2</accession>
<evidence type="ECO:0000256" key="7">
    <source>
        <dbReference type="PIRSR" id="PIRSR000524-50"/>
    </source>
</evidence>
<dbReference type="InterPro" id="IPR015424">
    <property type="entry name" value="PyrdxlP-dep_Trfase"/>
</dbReference>
<evidence type="ECO:0000313" key="12">
    <source>
        <dbReference type="Proteomes" id="UP000264071"/>
    </source>
</evidence>
<evidence type="ECO:0000256" key="9">
    <source>
        <dbReference type="RuleBase" id="RU004504"/>
    </source>
</evidence>
<dbReference type="Gene3D" id="3.90.1150.10">
    <property type="entry name" value="Aspartate Aminotransferase, domain 1"/>
    <property type="match status" value="1"/>
</dbReference>
<dbReference type="GO" id="GO:0008453">
    <property type="term" value="F:alanine-glyoxylate transaminase activity"/>
    <property type="evidence" value="ECO:0007669"/>
    <property type="project" value="TreeGrafter"/>
</dbReference>
<keyword evidence="3 11" id="KW-0032">Aminotransferase</keyword>
<evidence type="ECO:0000256" key="2">
    <source>
        <dbReference type="ARBA" id="ARBA00009236"/>
    </source>
</evidence>
<dbReference type="PANTHER" id="PTHR21152:SF24">
    <property type="entry name" value="ALANINE--GLYOXYLATE AMINOTRANSFERASE 1"/>
    <property type="match status" value="1"/>
</dbReference>
<dbReference type="FunFam" id="3.90.1150.10:FF:000031">
    <property type="entry name" value="Serine--glyoxylate aminotransferase"/>
    <property type="match status" value="1"/>
</dbReference>
<dbReference type="AlphaFoldDB" id="A0A3D4VEM2"/>
<feature type="binding site" evidence="6">
    <location>
        <position position="341"/>
    </location>
    <ligand>
        <name>substrate</name>
    </ligand>
</feature>
<evidence type="ECO:0000256" key="5">
    <source>
        <dbReference type="ARBA" id="ARBA00022898"/>
    </source>
</evidence>
<dbReference type="Proteomes" id="UP000264071">
    <property type="component" value="Unassembled WGS sequence"/>
</dbReference>
<dbReference type="PIRSF" id="PIRSF000524">
    <property type="entry name" value="SPT"/>
    <property type="match status" value="1"/>
</dbReference>
<dbReference type="SUPFAM" id="SSF53383">
    <property type="entry name" value="PLP-dependent transferases"/>
    <property type="match status" value="1"/>
</dbReference>
<evidence type="ECO:0000256" key="4">
    <source>
        <dbReference type="ARBA" id="ARBA00022679"/>
    </source>
</evidence>
<dbReference type="InterPro" id="IPR000192">
    <property type="entry name" value="Aminotrans_V_dom"/>
</dbReference>
<evidence type="ECO:0000256" key="6">
    <source>
        <dbReference type="PIRSR" id="PIRSR000524-1"/>
    </source>
</evidence>
<feature type="domain" description="Aminotransferase class V" evidence="10">
    <location>
        <begin position="35"/>
        <end position="332"/>
    </location>
</feature>
<gene>
    <name evidence="11" type="ORF">DGD08_17850</name>
</gene>
<dbReference type="EMBL" id="DPIY01000012">
    <property type="protein sequence ID" value="HCT59068.1"/>
    <property type="molecule type" value="Genomic_DNA"/>
</dbReference>
<dbReference type="InterPro" id="IPR020578">
    <property type="entry name" value="Aminotrans_V_PyrdxlP_BS"/>
</dbReference>
<proteinExistence type="inferred from homology"/>
<evidence type="ECO:0000256" key="8">
    <source>
        <dbReference type="RuleBase" id="RU004075"/>
    </source>
</evidence>
<organism evidence="11 12">
    <name type="scientific">Gemmatimonas aurantiaca</name>
    <dbReference type="NCBI Taxonomy" id="173480"/>
    <lineage>
        <taxon>Bacteria</taxon>
        <taxon>Pseudomonadati</taxon>
        <taxon>Gemmatimonadota</taxon>
        <taxon>Gemmatimonadia</taxon>
        <taxon>Gemmatimonadales</taxon>
        <taxon>Gemmatimonadaceae</taxon>
        <taxon>Gemmatimonas</taxon>
    </lineage>
</organism>
<evidence type="ECO:0000313" key="11">
    <source>
        <dbReference type="EMBL" id="HCT59068.1"/>
    </source>
</evidence>
<evidence type="ECO:0000256" key="3">
    <source>
        <dbReference type="ARBA" id="ARBA00022576"/>
    </source>
</evidence>
<keyword evidence="4 11" id="KW-0808">Transferase</keyword>
<dbReference type="InterPro" id="IPR024169">
    <property type="entry name" value="SP_NH2Trfase/AEP_transaminase"/>
</dbReference>
<keyword evidence="5 7" id="KW-0663">Pyridoxal phosphate</keyword>
<evidence type="ECO:0000256" key="1">
    <source>
        <dbReference type="ARBA" id="ARBA00001933"/>
    </source>
</evidence>
<evidence type="ECO:0000259" key="10">
    <source>
        <dbReference type="Pfam" id="PF00266"/>
    </source>
</evidence>
<dbReference type="GO" id="GO:0019265">
    <property type="term" value="P:glycine biosynthetic process, by transamination of glyoxylate"/>
    <property type="evidence" value="ECO:0007669"/>
    <property type="project" value="TreeGrafter"/>
</dbReference>
<comment type="cofactor">
    <cofactor evidence="1 7 9">
        <name>pyridoxal 5'-phosphate</name>
        <dbReference type="ChEBI" id="CHEBI:597326"/>
    </cofactor>
</comment>
<dbReference type="OMA" id="IHCETST"/>
<dbReference type="InterPro" id="IPR015421">
    <property type="entry name" value="PyrdxlP-dep_Trfase_major"/>
</dbReference>
<feature type="modified residue" description="N6-(pyridoxal phosphate)lysine" evidence="7">
    <location>
        <position position="196"/>
    </location>
</feature>
<dbReference type="Pfam" id="PF00266">
    <property type="entry name" value="Aminotran_5"/>
    <property type="match status" value="1"/>
</dbReference>
<dbReference type="Gene3D" id="3.40.640.10">
    <property type="entry name" value="Type I PLP-dependent aspartate aminotransferase-like (Major domain)"/>
    <property type="match status" value="1"/>
</dbReference>
<dbReference type="PANTHER" id="PTHR21152">
    <property type="entry name" value="AMINOTRANSFERASE CLASS V"/>
    <property type="match status" value="1"/>
</dbReference>
<sequence>MAGRHFLQIPGPTPVPDRLQRAMHRQMEDHRSATFPALTRSILSRLPQVVHQTKGEAFVFPATGSAMWEAALVNTLNPGSRLLAPRFGQFSHLFIQTARNLGHHVDVIEEPWGEAADPAKIEAALAADTAHEIQGVLLVHNETATGVTSDVAAVRAAMDRAKHPALLYVDGVSSIASLDFRFDAWGVDCAITGSQKGFMLPAGLGILYVSEKALARVDSCTMPRAYFDLRAMRTNNAQGYFPSTPALSLLYGLDEALTMLLDEGMDQVVARHHRLATGVRAAVRAWGLHECARRPEIASDSLTAVVVPEGIDARTVIDLAFTRYDIALGSGLSEVAGKVFRIGHLGDMNALTLAGALAGVEMALADAGVLVTLGSGVGAALQHWRVGGNA</sequence>
<comment type="similarity">
    <text evidence="2 8">Belongs to the class-V pyridoxal-phosphate-dependent aminotransferase family.</text>
</comment>
<dbReference type="GO" id="GO:0004760">
    <property type="term" value="F:L-serine-pyruvate transaminase activity"/>
    <property type="evidence" value="ECO:0007669"/>
    <property type="project" value="TreeGrafter"/>
</dbReference>
<dbReference type="PROSITE" id="PS00595">
    <property type="entry name" value="AA_TRANSFER_CLASS_5"/>
    <property type="match status" value="1"/>
</dbReference>
<protein>
    <submittedName>
        <fullName evidence="11">Aminotransferase class V-fold PLP-dependent enzyme</fullName>
    </submittedName>
</protein>
<comment type="caution">
    <text evidence="11">The sequence shown here is derived from an EMBL/GenBank/DDBJ whole genome shotgun (WGS) entry which is preliminary data.</text>
</comment>
<name>A0A3D4VEM2_9BACT</name>
<reference evidence="11 12" key="1">
    <citation type="journal article" date="2018" name="Nat. Biotechnol.">
        <title>A standardized bacterial taxonomy based on genome phylogeny substantially revises the tree of life.</title>
        <authorList>
            <person name="Parks D.H."/>
            <person name="Chuvochina M."/>
            <person name="Waite D.W."/>
            <person name="Rinke C."/>
            <person name="Skarshewski A."/>
            <person name="Chaumeil P.A."/>
            <person name="Hugenholtz P."/>
        </authorList>
    </citation>
    <scope>NUCLEOTIDE SEQUENCE [LARGE SCALE GENOMIC DNA]</scope>
    <source>
        <strain evidence="11">UBA8844</strain>
    </source>
</reference>
<dbReference type="InterPro" id="IPR015422">
    <property type="entry name" value="PyrdxlP-dep_Trfase_small"/>
</dbReference>